<comment type="caution">
    <text evidence="1">The sequence shown here is derived from an EMBL/GenBank/DDBJ whole genome shotgun (WGS) entry which is preliminary data.</text>
</comment>
<name>A0A1U7N366_9CYAN</name>
<protein>
    <submittedName>
        <fullName evidence="1">Uncharacterized protein</fullName>
    </submittedName>
</protein>
<organism evidence="1 2">
    <name type="scientific">Moorena bouillonii PNG</name>
    <dbReference type="NCBI Taxonomy" id="568701"/>
    <lineage>
        <taxon>Bacteria</taxon>
        <taxon>Bacillati</taxon>
        <taxon>Cyanobacteriota</taxon>
        <taxon>Cyanophyceae</taxon>
        <taxon>Coleofasciculales</taxon>
        <taxon>Coleofasciculaceae</taxon>
        <taxon>Moorena</taxon>
    </lineage>
</organism>
<accession>A0A1U7N366</accession>
<reference evidence="1 2" key="1">
    <citation type="submission" date="2016-10" db="EMBL/GenBank/DDBJ databases">
        <title>Comparative genomics uncovers the prolific and rare metabolic potential of the cyanobacterial genus Moorea.</title>
        <authorList>
            <person name="Leao T."/>
            <person name="Castelao G."/>
            <person name="Korobeynikov A."/>
            <person name="Monroe E.A."/>
            <person name="Podell S."/>
            <person name="Glukhov E."/>
            <person name="Allen E."/>
            <person name="Gerwick W.H."/>
            <person name="Gerwick L."/>
        </authorList>
    </citation>
    <scope>NUCLEOTIDE SEQUENCE [LARGE SCALE GENOMIC DNA]</scope>
    <source>
        <strain evidence="1 2">PNG5-198</strain>
    </source>
</reference>
<sequence>MVREMGILDKQLASQDRASSLHPFVPLIFKHHYTHSYNSTGINNQVSIQLSAKGLWPRYANSGQRLALQMVLQMVLLNKRGLI</sequence>
<keyword evidence="2" id="KW-1185">Reference proteome</keyword>
<evidence type="ECO:0000313" key="1">
    <source>
        <dbReference type="EMBL" id="OLT60390.1"/>
    </source>
</evidence>
<gene>
    <name evidence="1" type="ORF">BJP37_16540</name>
</gene>
<dbReference type="Proteomes" id="UP000186657">
    <property type="component" value="Unassembled WGS sequence"/>
</dbReference>
<dbReference type="AlphaFoldDB" id="A0A1U7N366"/>
<evidence type="ECO:0000313" key="2">
    <source>
        <dbReference type="Proteomes" id="UP000186657"/>
    </source>
</evidence>
<dbReference type="EMBL" id="MKZS01000001">
    <property type="protein sequence ID" value="OLT60390.1"/>
    <property type="molecule type" value="Genomic_DNA"/>
</dbReference>
<proteinExistence type="predicted"/>